<evidence type="ECO:0000256" key="1">
    <source>
        <dbReference type="SAM" id="MobiDB-lite"/>
    </source>
</evidence>
<dbReference type="SUPFAM" id="SSF55785">
    <property type="entry name" value="PYP-like sensor domain (PAS domain)"/>
    <property type="match status" value="1"/>
</dbReference>
<dbReference type="Pfam" id="PF13426">
    <property type="entry name" value="PAS_9"/>
    <property type="match status" value="1"/>
</dbReference>
<dbReference type="SUPFAM" id="SSF141868">
    <property type="entry name" value="EAL domain-like"/>
    <property type="match status" value="1"/>
</dbReference>
<keyword evidence="7" id="KW-1185">Reference proteome</keyword>
<dbReference type="CDD" id="cd01948">
    <property type="entry name" value="EAL"/>
    <property type="match status" value="1"/>
</dbReference>
<feature type="signal peptide" evidence="2">
    <location>
        <begin position="1"/>
        <end position="18"/>
    </location>
</feature>
<dbReference type="SMART" id="SM00267">
    <property type="entry name" value="GGDEF"/>
    <property type="match status" value="1"/>
</dbReference>
<dbReference type="PROSITE" id="PS50887">
    <property type="entry name" value="GGDEF"/>
    <property type="match status" value="1"/>
</dbReference>
<dbReference type="Gene3D" id="3.30.70.270">
    <property type="match status" value="1"/>
</dbReference>
<dbReference type="InterPro" id="IPR029787">
    <property type="entry name" value="Nucleotide_cyclase"/>
</dbReference>
<dbReference type="InterPro" id="IPR001633">
    <property type="entry name" value="EAL_dom"/>
</dbReference>
<dbReference type="InterPro" id="IPR052155">
    <property type="entry name" value="Biofilm_reg_signaling"/>
</dbReference>
<comment type="caution">
    <text evidence="6">The sequence shown here is derived from an EMBL/GenBank/DDBJ whole genome shotgun (WGS) entry which is preliminary data.</text>
</comment>
<dbReference type="InterPro" id="IPR035965">
    <property type="entry name" value="PAS-like_dom_sf"/>
</dbReference>
<dbReference type="NCBIfam" id="TIGR00254">
    <property type="entry name" value="GGDEF"/>
    <property type="match status" value="1"/>
</dbReference>
<evidence type="ECO:0000259" key="4">
    <source>
        <dbReference type="PROSITE" id="PS50883"/>
    </source>
</evidence>
<dbReference type="PANTHER" id="PTHR44757">
    <property type="entry name" value="DIGUANYLATE CYCLASE DGCP"/>
    <property type="match status" value="1"/>
</dbReference>
<evidence type="ECO:0000313" key="6">
    <source>
        <dbReference type="EMBL" id="RFF29817.1"/>
    </source>
</evidence>
<evidence type="ECO:0000259" key="3">
    <source>
        <dbReference type="PROSITE" id="PS50112"/>
    </source>
</evidence>
<organism evidence="6 7">
    <name type="scientific">Wenzhouxiangella sediminis</name>
    <dbReference type="NCBI Taxonomy" id="1792836"/>
    <lineage>
        <taxon>Bacteria</taxon>
        <taxon>Pseudomonadati</taxon>
        <taxon>Pseudomonadota</taxon>
        <taxon>Gammaproteobacteria</taxon>
        <taxon>Chromatiales</taxon>
        <taxon>Wenzhouxiangellaceae</taxon>
        <taxon>Wenzhouxiangella</taxon>
    </lineage>
</organism>
<dbReference type="PANTHER" id="PTHR44757:SF2">
    <property type="entry name" value="BIOFILM ARCHITECTURE MAINTENANCE PROTEIN MBAA"/>
    <property type="match status" value="1"/>
</dbReference>
<feature type="domain" description="GGDEF" evidence="5">
    <location>
        <begin position="258"/>
        <end position="386"/>
    </location>
</feature>
<evidence type="ECO:0000313" key="7">
    <source>
        <dbReference type="Proteomes" id="UP000260351"/>
    </source>
</evidence>
<dbReference type="NCBIfam" id="TIGR00229">
    <property type="entry name" value="sensory_box"/>
    <property type="match status" value="1"/>
</dbReference>
<feature type="region of interest" description="Disordered" evidence="1">
    <location>
        <begin position="29"/>
        <end position="95"/>
    </location>
</feature>
<protein>
    <submittedName>
        <fullName evidence="6">Phosphodiesterase</fullName>
    </submittedName>
</protein>
<evidence type="ECO:0000256" key="2">
    <source>
        <dbReference type="SAM" id="SignalP"/>
    </source>
</evidence>
<sequence>MFKFFSFLVLWFFGSARIASRASVRLVPPISSKPQNKTRRNERTIERAGAAAAGSPPRNRLESEKEAAEGARGLPGEGTWGTRLGQNNESESSEAEAVRTRLQAIYDVVPIGITITDTDGQIIDCNPASEELLGVTREEHLTRRYDKGWEIFDEDGQPMPPERFASVRALTEGVEIRDQLMEVRRPDGRTVWLSVSASPVLRDGVGVVIAYVNVSDLVDASRQIQRLALHDALTELPNHTLCLDLLDQLLRSACRHGEQVAALHLDLDKFREINESLGHATGDHLLQLTAARLKELAGQNDVLARFSGDEFFLAAPASDPAALARQVLETVCLPVETATGRLSISASIGVACFPEDGQDAEELLRHADIAMTRAKSRRNQYSFYNADMGRQVEERLNLARDLDLALGNGDLHLAFQPQFDLSSGRINGAETLLRWQHPTRGWISPAEFIPVAERRGMMTRVGEWVTRHACQQIREWRAAGLALPGRLAINVSAQQFDHPEFILRMTDILDTAGIEPELFEIELTENSVAVDPRRAREVLHAMREMGMGLALDDFGMGYSSLTYLRQFNVHKLKIDGSFIQKMVESESERAIVATIIGMARTLGLETLAEGVETAEQVEMLKELGCDSVQGFHFGHPVAAEEFARTWLVEPAESSPA</sequence>
<dbReference type="InterPro" id="IPR000160">
    <property type="entry name" value="GGDEF_dom"/>
</dbReference>
<dbReference type="Gene3D" id="3.30.450.20">
    <property type="entry name" value="PAS domain"/>
    <property type="match status" value="1"/>
</dbReference>
<dbReference type="InterPro" id="IPR035919">
    <property type="entry name" value="EAL_sf"/>
</dbReference>
<accession>A0A3E1K804</accession>
<reference evidence="6 7" key="1">
    <citation type="submission" date="2018-08" db="EMBL/GenBank/DDBJ databases">
        <title>Wenzhouxiangella salilacus sp. nov., a novel bacterium isolated from a saline lake in Xinjiang Province, China.</title>
        <authorList>
            <person name="Han S."/>
        </authorList>
    </citation>
    <scope>NUCLEOTIDE SEQUENCE [LARGE SCALE GENOMIC DNA]</scope>
    <source>
        <strain evidence="6 7">XDB06</strain>
    </source>
</reference>
<proteinExistence type="predicted"/>
<dbReference type="SMART" id="SM00091">
    <property type="entry name" value="PAS"/>
    <property type="match status" value="1"/>
</dbReference>
<dbReference type="EMBL" id="QUZK01000041">
    <property type="protein sequence ID" value="RFF29817.1"/>
    <property type="molecule type" value="Genomic_DNA"/>
</dbReference>
<feature type="chain" id="PRO_5017669063" evidence="2">
    <location>
        <begin position="19"/>
        <end position="656"/>
    </location>
</feature>
<gene>
    <name evidence="6" type="ORF">DZC52_10230</name>
</gene>
<feature type="domain" description="EAL" evidence="4">
    <location>
        <begin position="395"/>
        <end position="650"/>
    </location>
</feature>
<dbReference type="PROSITE" id="PS50112">
    <property type="entry name" value="PAS"/>
    <property type="match status" value="1"/>
</dbReference>
<dbReference type="Pfam" id="PF00563">
    <property type="entry name" value="EAL"/>
    <property type="match status" value="1"/>
</dbReference>
<evidence type="ECO:0000259" key="5">
    <source>
        <dbReference type="PROSITE" id="PS50887"/>
    </source>
</evidence>
<dbReference type="Proteomes" id="UP000260351">
    <property type="component" value="Unassembled WGS sequence"/>
</dbReference>
<feature type="domain" description="PAS" evidence="3">
    <location>
        <begin position="98"/>
        <end position="143"/>
    </location>
</feature>
<dbReference type="Gene3D" id="3.20.20.450">
    <property type="entry name" value="EAL domain"/>
    <property type="match status" value="1"/>
</dbReference>
<dbReference type="CDD" id="cd00130">
    <property type="entry name" value="PAS"/>
    <property type="match status" value="1"/>
</dbReference>
<dbReference type="SUPFAM" id="SSF55073">
    <property type="entry name" value="Nucleotide cyclase"/>
    <property type="match status" value="1"/>
</dbReference>
<name>A0A3E1K804_9GAMM</name>
<dbReference type="PROSITE" id="PS50883">
    <property type="entry name" value="EAL"/>
    <property type="match status" value="1"/>
</dbReference>
<dbReference type="AlphaFoldDB" id="A0A3E1K804"/>
<feature type="compositionally biased region" description="Basic and acidic residues" evidence="1">
    <location>
        <begin position="59"/>
        <end position="69"/>
    </location>
</feature>
<dbReference type="SMART" id="SM00052">
    <property type="entry name" value="EAL"/>
    <property type="match status" value="1"/>
</dbReference>
<dbReference type="InterPro" id="IPR043128">
    <property type="entry name" value="Rev_trsase/Diguanyl_cyclase"/>
</dbReference>
<dbReference type="InterPro" id="IPR000014">
    <property type="entry name" value="PAS"/>
</dbReference>
<keyword evidence="2" id="KW-0732">Signal</keyword>
<dbReference type="Pfam" id="PF00990">
    <property type="entry name" value="GGDEF"/>
    <property type="match status" value="1"/>
</dbReference>
<dbReference type="CDD" id="cd01949">
    <property type="entry name" value="GGDEF"/>
    <property type="match status" value="1"/>
</dbReference>